<evidence type="ECO:0000313" key="2">
    <source>
        <dbReference type="Proteomes" id="UP001302676"/>
    </source>
</evidence>
<dbReference type="AlphaFoldDB" id="A0AAN6UZ83"/>
<name>A0AAN6UZ83_9PEZI</name>
<reference evidence="1" key="2">
    <citation type="submission" date="2023-05" db="EMBL/GenBank/DDBJ databases">
        <authorList>
            <consortium name="Lawrence Berkeley National Laboratory"/>
            <person name="Steindorff A."/>
            <person name="Hensen N."/>
            <person name="Bonometti L."/>
            <person name="Westerberg I."/>
            <person name="Brannstrom I.O."/>
            <person name="Guillou S."/>
            <person name="Cros-Aarteil S."/>
            <person name="Calhoun S."/>
            <person name="Haridas S."/>
            <person name="Kuo A."/>
            <person name="Mondo S."/>
            <person name="Pangilinan J."/>
            <person name="Riley R."/>
            <person name="Labutti K."/>
            <person name="Andreopoulos B."/>
            <person name="Lipzen A."/>
            <person name="Chen C."/>
            <person name="Yanf M."/>
            <person name="Daum C."/>
            <person name="Ng V."/>
            <person name="Clum A."/>
            <person name="Ohm R."/>
            <person name="Martin F."/>
            <person name="Silar P."/>
            <person name="Natvig D."/>
            <person name="Lalanne C."/>
            <person name="Gautier V."/>
            <person name="Ament-Velasquez S.L."/>
            <person name="Kruys A."/>
            <person name="Hutchinson M.I."/>
            <person name="Powell A.J."/>
            <person name="Barry K."/>
            <person name="Miller A.N."/>
            <person name="Grigoriev I.V."/>
            <person name="Debuchy R."/>
            <person name="Gladieux P."/>
            <person name="Thoren M.H."/>
            <person name="Johannesson H."/>
        </authorList>
    </citation>
    <scope>NUCLEOTIDE SEQUENCE</scope>
    <source>
        <strain evidence="1">CBS 141.50</strain>
    </source>
</reference>
<accession>A0AAN6UZ83</accession>
<dbReference type="RefSeq" id="XP_062635283.1">
    <property type="nucleotide sequence ID" value="XM_062781386.1"/>
</dbReference>
<reference evidence="1" key="1">
    <citation type="journal article" date="2023" name="Mol. Phylogenet. Evol.">
        <title>Genome-scale phylogeny and comparative genomics of the fungal order Sordariales.</title>
        <authorList>
            <person name="Hensen N."/>
            <person name="Bonometti L."/>
            <person name="Westerberg I."/>
            <person name="Brannstrom I.O."/>
            <person name="Guillou S."/>
            <person name="Cros-Aarteil S."/>
            <person name="Calhoun S."/>
            <person name="Haridas S."/>
            <person name="Kuo A."/>
            <person name="Mondo S."/>
            <person name="Pangilinan J."/>
            <person name="Riley R."/>
            <person name="LaButti K."/>
            <person name="Andreopoulos B."/>
            <person name="Lipzen A."/>
            <person name="Chen C."/>
            <person name="Yan M."/>
            <person name="Daum C."/>
            <person name="Ng V."/>
            <person name="Clum A."/>
            <person name="Steindorff A."/>
            <person name="Ohm R.A."/>
            <person name="Martin F."/>
            <person name="Silar P."/>
            <person name="Natvig D.O."/>
            <person name="Lalanne C."/>
            <person name="Gautier V."/>
            <person name="Ament-Velasquez S.L."/>
            <person name="Kruys A."/>
            <person name="Hutchinson M.I."/>
            <person name="Powell A.J."/>
            <person name="Barry K."/>
            <person name="Miller A.N."/>
            <person name="Grigoriev I.V."/>
            <person name="Debuchy R."/>
            <person name="Gladieux P."/>
            <person name="Hiltunen Thoren M."/>
            <person name="Johannesson H."/>
        </authorList>
    </citation>
    <scope>NUCLEOTIDE SEQUENCE</scope>
    <source>
        <strain evidence="1">CBS 141.50</strain>
    </source>
</reference>
<sequence>MSRPRPQPQPQPPAPPQLVTLTARTGTNIRLKDVLVQTYSDGWNISHQTEFKFTTQITVQPSSENRQRVAARPDYAEAGNTVGLVQTLVSSRRVATYEGGGTFTVYPAERLPCIDGMANPATLPFYDNRSGIKQRVPTPSSQGSTMSFVLDIDDDPSWNLPINALVTVPPQRKGDKATVVKKPLVSVQADETFLITLWNKSQNKLVAQWTWQYHYTVTRDGRGRPVVSRSDSSIAVKRTPVQIPLTGPVAGDNPIQTWSRGWAPGWNN</sequence>
<dbReference type="GeneID" id="87817999"/>
<organism evidence="1 2">
    <name type="scientific">Dichotomopilus funicola</name>
    <dbReference type="NCBI Taxonomy" id="1934379"/>
    <lineage>
        <taxon>Eukaryota</taxon>
        <taxon>Fungi</taxon>
        <taxon>Dikarya</taxon>
        <taxon>Ascomycota</taxon>
        <taxon>Pezizomycotina</taxon>
        <taxon>Sordariomycetes</taxon>
        <taxon>Sordariomycetidae</taxon>
        <taxon>Sordariales</taxon>
        <taxon>Chaetomiaceae</taxon>
        <taxon>Dichotomopilus</taxon>
    </lineage>
</organism>
<proteinExistence type="predicted"/>
<gene>
    <name evidence="1" type="ORF">C8A04DRAFT_30464</name>
</gene>
<dbReference type="EMBL" id="MU853604">
    <property type="protein sequence ID" value="KAK4141912.1"/>
    <property type="molecule type" value="Genomic_DNA"/>
</dbReference>
<keyword evidence="2" id="KW-1185">Reference proteome</keyword>
<evidence type="ECO:0000313" key="1">
    <source>
        <dbReference type="EMBL" id="KAK4141912.1"/>
    </source>
</evidence>
<protein>
    <submittedName>
        <fullName evidence="1">Uncharacterized protein</fullName>
    </submittedName>
</protein>
<dbReference type="Proteomes" id="UP001302676">
    <property type="component" value="Unassembled WGS sequence"/>
</dbReference>
<comment type="caution">
    <text evidence="1">The sequence shown here is derived from an EMBL/GenBank/DDBJ whole genome shotgun (WGS) entry which is preliminary data.</text>
</comment>